<evidence type="ECO:0000256" key="2">
    <source>
        <dbReference type="ARBA" id="ARBA00005005"/>
    </source>
</evidence>
<dbReference type="Pfam" id="PF00378">
    <property type="entry name" value="ECH_1"/>
    <property type="match status" value="1"/>
</dbReference>
<dbReference type="InterPro" id="IPR001753">
    <property type="entry name" value="Enoyl-CoA_hydra/iso"/>
</dbReference>
<keyword evidence="4" id="KW-0576">Peroxisome</keyword>
<dbReference type="InterPro" id="IPR051053">
    <property type="entry name" value="ECH/Chromodomain_protein"/>
</dbReference>
<dbReference type="PANTHER" id="PTHR43684">
    <property type="match status" value="1"/>
</dbReference>
<gene>
    <name evidence="6" type="ORF">B0T22DRAFT_19810</name>
</gene>
<organism evidence="6 7">
    <name type="scientific">Podospora appendiculata</name>
    <dbReference type="NCBI Taxonomy" id="314037"/>
    <lineage>
        <taxon>Eukaryota</taxon>
        <taxon>Fungi</taxon>
        <taxon>Dikarya</taxon>
        <taxon>Ascomycota</taxon>
        <taxon>Pezizomycotina</taxon>
        <taxon>Sordariomycetes</taxon>
        <taxon>Sordariomycetidae</taxon>
        <taxon>Sordariales</taxon>
        <taxon>Podosporaceae</taxon>
        <taxon>Podospora</taxon>
    </lineage>
</organism>
<accession>A0AAE0XGI9</accession>
<reference evidence="6" key="2">
    <citation type="submission" date="2023-06" db="EMBL/GenBank/DDBJ databases">
        <authorList>
            <consortium name="Lawrence Berkeley National Laboratory"/>
            <person name="Haridas S."/>
            <person name="Hensen N."/>
            <person name="Bonometti L."/>
            <person name="Westerberg I."/>
            <person name="Brannstrom I.O."/>
            <person name="Guillou S."/>
            <person name="Cros-Aarteil S."/>
            <person name="Calhoun S."/>
            <person name="Kuo A."/>
            <person name="Mondo S."/>
            <person name="Pangilinan J."/>
            <person name="Riley R."/>
            <person name="Labutti K."/>
            <person name="Andreopoulos B."/>
            <person name="Lipzen A."/>
            <person name="Chen C."/>
            <person name="Yanf M."/>
            <person name="Daum C."/>
            <person name="Ng V."/>
            <person name="Clum A."/>
            <person name="Steindorff A."/>
            <person name="Ohm R."/>
            <person name="Martin F."/>
            <person name="Silar P."/>
            <person name="Natvig D."/>
            <person name="Lalanne C."/>
            <person name="Gautier V."/>
            <person name="Ament-Velasquez S.L."/>
            <person name="Kruys A."/>
            <person name="Hutchinson M.I."/>
            <person name="Powell A.J."/>
            <person name="Barry K."/>
            <person name="Miller A.N."/>
            <person name="Grigoriev I.V."/>
            <person name="Debuchy R."/>
            <person name="Gladieux P."/>
            <person name="Thoren M.H."/>
            <person name="Johannesson H."/>
        </authorList>
    </citation>
    <scope>NUCLEOTIDE SEQUENCE</scope>
    <source>
        <strain evidence="6">CBS 314.62</strain>
    </source>
</reference>
<dbReference type="SUPFAM" id="SSF52096">
    <property type="entry name" value="ClpP/crotonase"/>
    <property type="match status" value="1"/>
</dbReference>
<dbReference type="PANTHER" id="PTHR43684:SF1">
    <property type="entry name" value="ENOYL-COA DELTA ISOMERASE 2"/>
    <property type="match status" value="1"/>
</dbReference>
<dbReference type="FunFam" id="3.90.226.10:FF:000048">
    <property type="entry name" value="3,2-trans-enoyl-CoA isomerase"/>
    <property type="match status" value="1"/>
</dbReference>
<dbReference type="CDD" id="cd06558">
    <property type="entry name" value="crotonase-like"/>
    <property type="match status" value="1"/>
</dbReference>
<dbReference type="GO" id="GO:0006635">
    <property type="term" value="P:fatty acid beta-oxidation"/>
    <property type="evidence" value="ECO:0007669"/>
    <property type="project" value="TreeGrafter"/>
</dbReference>
<comment type="subcellular location">
    <subcellularLocation>
        <location evidence="1">Peroxisome</location>
    </subcellularLocation>
</comment>
<comment type="pathway">
    <text evidence="2">Lipid metabolism; fatty acid beta-oxidation.</text>
</comment>
<comment type="similarity">
    <text evidence="3">Belongs to the enoyl-CoA hydratase/isomerase family.</text>
</comment>
<dbReference type="GO" id="GO:0004165">
    <property type="term" value="F:delta(3)-delta(2)-enoyl-CoA isomerase activity"/>
    <property type="evidence" value="ECO:0007669"/>
    <property type="project" value="UniProtKB-ARBA"/>
</dbReference>
<dbReference type="InterPro" id="IPR029045">
    <property type="entry name" value="ClpP/crotonase-like_dom_sf"/>
</dbReference>
<comment type="caution">
    <text evidence="6">The sequence shown here is derived from an EMBL/GenBank/DDBJ whole genome shotgun (WGS) entry which is preliminary data.</text>
</comment>
<evidence type="ECO:0000256" key="5">
    <source>
        <dbReference type="ARBA" id="ARBA00023235"/>
    </source>
</evidence>
<dbReference type="Proteomes" id="UP001270362">
    <property type="component" value="Unassembled WGS sequence"/>
</dbReference>
<proteinExistence type="inferred from homology"/>
<dbReference type="GO" id="GO:0005782">
    <property type="term" value="C:peroxisomal matrix"/>
    <property type="evidence" value="ECO:0007669"/>
    <property type="project" value="TreeGrafter"/>
</dbReference>
<evidence type="ECO:0000256" key="3">
    <source>
        <dbReference type="ARBA" id="ARBA00005254"/>
    </source>
</evidence>
<evidence type="ECO:0000256" key="1">
    <source>
        <dbReference type="ARBA" id="ARBA00004275"/>
    </source>
</evidence>
<name>A0AAE0XGI9_9PEZI</name>
<keyword evidence="5" id="KW-0413">Isomerase</keyword>
<evidence type="ECO:0000313" key="6">
    <source>
        <dbReference type="EMBL" id="KAK3692617.1"/>
    </source>
</evidence>
<reference evidence="6" key="1">
    <citation type="journal article" date="2023" name="Mol. Phylogenet. Evol.">
        <title>Genome-scale phylogeny and comparative genomics of the fungal order Sordariales.</title>
        <authorList>
            <person name="Hensen N."/>
            <person name="Bonometti L."/>
            <person name="Westerberg I."/>
            <person name="Brannstrom I.O."/>
            <person name="Guillou S."/>
            <person name="Cros-Aarteil S."/>
            <person name="Calhoun S."/>
            <person name="Haridas S."/>
            <person name="Kuo A."/>
            <person name="Mondo S."/>
            <person name="Pangilinan J."/>
            <person name="Riley R."/>
            <person name="LaButti K."/>
            <person name="Andreopoulos B."/>
            <person name="Lipzen A."/>
            <person name="Chen C."/>
            <person name="Yan M."/>
            <person name="Daum C."/>
            <person name="Ng V."/>
            <person name="Clum A."/>
            <person name="Steindorff A."/>
            <person name="Ohm R.A."/>
            <person name="Martin F."/>
            <person name="Silar P."/>
            <person name="Natvig D.O."/>
            <person name="Lalanne C."/>
            <person name="Gautier V."/>
            <person name="Ament-Velasquez S.L."/>
            <person name="Kruys A."/>
            <person name="Hutchinson M.I."/>
            <person name="Powell A.J."/>
            <person name="Barry K."/>
            <person name="Miller A.N."/>
            <person name="Grigoriev I.V."/>
            <person name="Debuchy R."/>
            <person name="Gladieux P."/>
            <person name="Hiltunen Thoren M."/>
            <person name="Johannesson H."/>
        </authorList>
    </citation>
    <scope>NUCLEOTIDE SEQUENCE</scope>
    <source>
        <strain evidence="6">CBS 314.62</strain>
    </source>
</reference>
<dbReference type="Gene3D" id="3.90.226.10">
    <property type="entry name" value="2-enoyl-CoA Hydratase, Chain A, domain 1"/>
    <property type="match status" value="1"/>
</dbReference>
<evidence type="ECO:0000313" key="7">
    <source>
        <dbReference type="Proteomes" id="UP001270362"/>
    </source>
</evidence>
<sequence>MDDAPSVIGLEYRGRVAVITIDNDKKLNALNQSQYYDLAQRMREVAARDDVYITLIIGKGRYFSAGADVSISKAGPAQDPSSPPGADADAIHRHWLTNFVAYNLNITQAFYTHPKILVIGLNGPVIGLSAALVAFGDFIYAAPHAFLLTPFSSLGLVAEGGSSRALVQRLGVAKANEALIMSKRISAAELVAAGFVNKVFDECGRGAGEDARFRDLVLAEIDERLGDHLVGASLLGIKALIRKPERDVLDKQNVSEVFAGLDRFISGVPQQEFEKIATGKKRHKL</sequence>
<dbReference type="EMBL" id="JAULSO010000001">
    <property type="protein sequence ID" value="KAK3692617.1"/>
    <property type="molecule type" value="Genomic_DNA"/>
</dbReference>
<keyword evidence="7" id="KW-1185">Reference proteome</keyword>
<protein>
    <submittedName>
        <fullName evidence="6">ClpP/crotonase-like domain-containing protein</fullName>
    </submittedName>
</protein>
<evidence type="ECO:0000256" key="4">
    <source>
        <dbReference type="ARBA" id="ARBA00023140"/>
    </source>
</evidence>
<dbReference type="AlphaFoldDB" id="A0AAE0XGI9"/>